<gene>
    <name evidence="2" type="ORF">WH47_06394</name>
</gene>
<reference evidence="2 3" key="1">
    <citation type="submission" date="2015-07" db="EMBL/GenBank/DDBJ databases">
        <title>The genome of Habropoda laboriosa.</title>
        <authorList>
            <person name="Pan H."/>
            <person name="Kapheim K."/>
        </authorList>
    </citation>
    <scope>NUCLEOTIDE SEQUENCE [LARGE SCALE GENOMIC DNA]</scope>
    <source>
        <strain evidence="2">0110345459</strain>
    </source>
</reference>
<evidence type="ECO:0000256" key="1">
    <source>
        <dbReference type="SAM" id="Coils"/>
    </source>
</evidence>
<proteinExistence type="predicted"/>
<dbReference type="OrthoDB" id="7634477at2759"/>
<keyword evidence="3" id="KW-1185">Reference proteome</keyword>
<evidence type="ECO:0000313" key="2">
    <source>
        <dbReference type="EMBL" id="KOC68603.1"/>
    </source>
</evidence>
<keyword evidence="1" id="KW-0175">Coiled coil</keyword>
<feature type="coiled-coil region" evidence="1">
    <location>
        <begin position="1"/>
        <end position="42"/>
    </location>
</feature>
<dbReference type="AlphaFoldDB" id="A0A0L7RCN0"/>
<protein>
    <submittedName>
        <fullName evidence="2">Uncharacterized protein</fullName>
    </submittedName>
</protein>
<organism evidence="2 3">
    <name type="scientific">Habropoda laboriosa</name>
    <dbReference type="NCBI Taxonomy" id="597456"/>
    <lineage>
        <taxon>Eukaryota</taxon>
        <taxon>Metazoa</taxon>
        <taxon>Ecdysozoa</taxon>
        <taxon>Arthropoda</taxon>
        <taxon>Hexapoda</taxon>
        <taxon>Insecta</taxon>
        <taxon>Pterygota</taxon>
        <taxon>Neoptera</taxon>
        <taxon>Endopterygota</taxon>
        <taxon>Hymenoptera</taxon>
        <taxon>Apocrita</taxon>
        <taxon>Aculeata</taxon>
        <taxon>Apoidea</taxon>
        <taxon>Anthophila</taxon>
        <taxon>Apidae</taxon>
        <taxon>Habropoda</taxon>
    </lineage>
</organism>
<dbReference type="Proteomes" id="UP000053825">
    <property type="component" value="Unassembled WGS sequence"/>
</dbReference>
<dbReference type="EMBL" id="KQ414615">
    <property type="protein sequence ID" value="KOC68603.1"/>
    <property type="molecule type" value="Genomic_DNA"/>
</dbReference>
<evidence type="ECO:0000313" key="3">
    <source>
        <dbReference type="Proteomes" id="UP000053825"/>
    </source>
</evidence>
<accession>A0A0L7RCN0</accession>
<sequence length="93" mass="10971">MVELKKDIRKTEEEVKTLQTQISNLSNRREALRSEVLKQQEDYQKMLSSFSTELENKKSLFSSGNEKSRHPRVSCLILRPKITLSSRMYNNYC</sequence>
<name>A0A0L7RCN0_9HYME</name>